<reference evidence="2 3" key="1">
    <citation type="submission" date="2019-07" db="EMBL/GenBank/DDBJ databases">
        <title>Rhodotorula toruloides NBRC10032 genome sequencing.</title>
        <authorList>
            <person name="Shida Y."/>
            <person name="Takaku H."/>
            <person name="Ogasawara W."/>
            <person name="Mori K."/>
        </authorList>
    </citation>
    <scope>NUCLEOTIDE SEQUENCE [LARGE SCALE GENOMIC DNA]</scope>
    <source>
        <strain evidence="2 3">NBRC10032</strain>
    </source>
</reference>
<feature type="compositionally biased region" description="Low complexity" evidence="1">
    <location>
        <begin position="17"/>
        <end position="38"/>
    </location>
</feature>
<accession>A0A511KLH1</accession>
<dbReference type="EMBL" id="BJWK01000014">
    <property type="protein sequence ID" value="GEM11222.1"/>
    <property type="molecule type" value="Genomic_DNA"/>
</dbReference>
<dbReference type="AlphaFoldDB" id="A0A511KLH1"/>
<gene>
    <name evidence="2" type="ORF">Rt10032_c14g5239</name>
</gene>
<evidence type="ECO:0008006" key="4">
    <source>
        <dbReference type="Google" id="ProtNLM"/>
    </source>
</evidence>
<name>A0A511KLH1_RHOTO</name>
<evidence type="ECO:0000313" key="3">
    <source>
        <dbReference type="Proteomes" id="UP000321518"/>
    </source>
</evidence>
<evidence type="ECO:0000256" key="1">
    <source>
        <dbReference type="SAM" id="MobiDB-lite"/>
    </source>
</evidence>
<sequence>MSSTSEWTPTPSPPSQPASTSARPSSSPESSPLAPKSKSTPKEHRKGKWSDEEAAEVLFIGDRYLKSTSQTSAGRVEDWEGLRDKFKTHAKGRSVNALRGKYLALIKKREREKGKVVEGGSPEHDDAPFSPRSQYIIECGTAAALTYVAGNHADPFQLVNPSAPAPWTVAEDAALLATIATLPPGPMRWPNAYAIARKTYEQSEQRQFVRTQEEVQVRWDSRWSKQAFWPNVPRALAAPINLITQQLGQGILQFLATSDVTFARNIVESLGGVAFMPVKPAVSPPQTSQTHVQAGPSHSQAQPGQTD</sequence>
<dbReference type="OrthoDB" id="10411491at2759"/>
<feature type="region of interest" description="Disordered" evidence="1">
    <location>
        <begin position="281"/>
        <end position="307"/>
    </location>
</feature>
<comment type="caution">
    <text evidence="2">The sequence shown here is derived from an EMBL/GenBank/DDBJ whole genome shotgun (WGS) entry which is preliminary data.</text>
</comment>
<dbReference type="Proteomes" id="UP000321518">
    <property type="component" value="Unassembled WGS sequence"/>
</dbReference>
<organism evidence="2 3">
    <name type="scientific">Rhodotorula toruloides</name>
    <name type="common">Yeast</name>
    <name type="synonym">Rhodosporidium toruloides</name>
    <dbReference type="NCBI Taxonomy" id="5286"/>
    <lineage>
        <taxon>Eukaryota</taxon>
        <taxon>Fungi</taxon>
        <taxon>Dikarya</taxon>
        <taxon>Basidiomycota</taxon>
        <taxon>Pucciniomycotina</taxon>
        <taxon>Microbotryomycetes</taxon>
        <taxon>Sporidiobolales</taxon>
        <taxon>Sporidiobolaceae</taxon>
        <taxon>Rhodotorula</taxon>
    </lineage>
</organism>
<evidence type="ECO:0000313" key="2">
    <source>
        <dbReference type="EMBL" id="GEM11222.1"/>
    </source>
</evidence>
<feature type="region of interest" description="Disordered" evidence="1">
    <location>
        <begin position="1"/>
        <end position="52"/>
    </location>
</feature>
<proteinExistence type="predicted"/>
<feature type="compositionally biased region" description="Polar residues" evidence="1">
    <location>
        <begin position="284"/>
        <end position="307"/>
    </location>
</feature>
<protein>
    <recommendedName>
        <fullName evidence="4">Myb-like domain-containing protein</fullName>
    </recommendedName>
</protein>